<evidence type="ECO:0000313" key="2">
    <source>
        <dbReference type="EMBL" id="MBO1518238.1"/>
    </source>
</evidence>
<evidence type="ECO:0000313" key="3">
    <source>
        <dbReference type="Proteomes" id="UP000664882"/>
    </source>
</evidence>
<accession>A0ABS3NCY7</accession>
<feature type="coiled-coil region" evidence="1">
    <location>
        <begin position="18"/>
        <end position="45"/>
    </location>
</feature>
<dbReference type="EMBL" id="JAGDFX010000001">
    <property type="protein sequence ID" value="MBO1518238.1"/>
    <property type="molecule type" value="Genomic_DNA"/>
</dbReference>
<protein>
    <submittedName>
        <fullName evidence="2">Uncharacterized protein</fullName>
    </submittedName>
</protein>
<name>A0ABS3NCY7_9GAMM</name>
<organism evidence="2 3">
    <name type="scientific">Oceanisphaera pacifica</name>
    <dbReference type="NCBI Taxonomy" id="2818389"/>
    <lineage>
        <taxon>Bacteria</taxon>
        <taxon>Pseudomonadati</taxon>
        <taxon>Pseudomonadota</taxon>
        <taxon>Gammaproteobacteria</taxon>
        <taxon>Aeromonadales</taxon>
        <taxon>Aeromonadaceae</taxon>
        <taxon>Oceanisphaera</taxon>
    </lineage>
</organism>
<proteinExistence type="predicted"/>
<reference evidence="2 3" key="1">
    <citation type="submission" date="2021-03" db="EMBL/GenBank/DDBJ databases">
        <title>Oceanisphaera sp. nov., isolated from the intestine.</title>
        <authorList>
            <person name="Zhao L.-H."/>
            <person name="Shi L.-F."/>
        </authorList>
    </citation>
    <scope>NUCLEOTIDE SEQUENCE [LARGE SCALE GENOMIC DNA]</scope>
    <source>
        <strain evidence="2 3">DM8</strain>
    </source>
</reference>
<evidence type="ECO:0000256" key="1">
    <source>
        <dbReference type="SAM" id="Coils"/>
    </source>
</evidence>
<gene>
    <name evidence="2" type="ORF">J3U76_01095</name>
</gene>
<keyword evidence="3" id="KW-1185">Reference proteome</keyword>
<feature type="coiled-coil region" evidence="1">
    <location>
        <begin position="100"/>
        <end position="127"/>
    </location>
</feature>
<sequence>MTTKSNSATTWRNWITESQAKRAELAKAESELDDLAQAVDRATLGACSVAKEANHHVGVDINMQVPSREERDQVRAALSLRLSPAGRKRMLIDSGQALALSSHLQAMEEAERALDECQANHDRLTETIHSLAEPLATLEGERPEANAVALMAFNDQLESMDQDAEKIADLIASYSEGTSEEESQDDIAIAQAKLDELAALDALGMSSAEDKKAAQAALTKAKAAAQKSLEEANQRAAALRGLERKALEVSEQIAALTDTRDHVARIVHSDELAEYERQLIEYIQDDKVGEIMAGIRKAASALESVTEGSRYDVGRLVIQMPHLYTPPNRGEISGTKITI</sequence>
<feature type="coiled-coil region" evidence="1">
    <location>
        <begin position="180"/>
        <end position="259"/>
    </location>
</feature>
<dbReference type="RefSeq" id="WP_208003818.1">
    <property type="nucleotide sequence ID" value="NZ_JAGDFX010000001.1"/>
</dbReference>
<comment type="caution">
    <text evidence="2">The sequence shown here is derived from an EMBL/GenBank/DDBJ whole genome shotgun (WGS) entry which is preliminary data.</text>
</comment>
<dbReference type="Proteomes" id="UP000664882">
    <property type="component" value="Unassembled WGS sequence"/>
</dbReference>
<keyword evidence="1" id="KW-0175">Coiled coil</keyword>